<evidence type="ECO:0000313" key="2">
    <source>
        <dbReference type="Proteomes" id="UP000186074"/>
    </source>
</evidence>
<dbReference type="OrthoDB" id="5343550at2"/>
<sequence length="147" mass="17067">MEQKLSLFKELFADYINIAILHIDNSLGLVDSALEQVRKKNEGNIKYIPFEDESSAKLRATAREYEYIVLGNILSYCPNKKEILKLMYKAIENSGNIIILEKIENNNRYEILDLLEELGFQAGNCIELFDDTYIFTAKKMHHWDNGL</sequence>
<keyword evidence="2" id="KW-1185">Reference proteome</keyword>
<protein>
    <recommendedName>
        <fullName evidence="3">Methyltransferase domain-containing protein</fullName>
    </recommendedName>
</protein>
<organism evidence="1 2">
    <name type="scientific">Poseidonibacter parvus</name>
    <dbReference type="NCBI Taxonomy" id="1850254"/>
    <lineage>
        <taxon>Bacteria</taxon>
        <taxon>Pseudomonadati</taxon>
        <taxon>Campylobacterota</taxon>
        <taxon>Epsilonproteobacteria</taxon>
        <taxon>Campylobacterales</taxon>
        <taxon>Arcobacteraceae</taxon>
        <taxon>Poseidonibacter</taxon>
    </lineage>
</organism>
<gene>
    <name evidence="1" type="ORF">LPB137_00955</name>
</gene>
<dbReference type="Gene3D" id="3.40.50.150">
    <property type="entry name" value="Vaccinia Virus protein VP39"/>
    <property type="match status" value="1"/>
</dbReference>
<dbReference type="Proteomes" id="UP000186074">
    <property type="component" value="Chromosome"/>
</dbReference>
<name>A0A1P8KJ31_9BACT</name>
<accession>A0A1P8KJ31</accession>
<evidence type="ECO:0000313" key="1">
    <source>
        <dbReference type="EMBL" id="APW64506.1"/>
    </source>
</evidence>
<evidence type="ECO:0008006" key="3">
    <source>
        <dbReference type="Google" id="ProtNLM"/>
    </source>
</evidence>
<reference evidence="1 2" key="1">
    <citation type="submission" date="2017-01" db="EMBL/GenBank/DDBJ databases">
        <title>Genome sequencing of Arcobacter sp. LPB0137.</title>
        <authorList>
            <person name="Lee G.-W."/>
            <person name="Yi H."/>
        </authorList>
    </citation>
    <scope>NUCLEOTIDE SEQUENCE [LARGE SCALE GENOMIC DNA]</scope>
    <source>
        <strain evidence="1 2">LPB0137</strain>
    </source>
</reference>
<dbReference type="STRING" id="1850254.LPB137_00955"/>
<dbReference type="KEGG" id="alp:LPB137_00955"/>
<dbReference type="InterPro" id="IPR029063">
    <property type="entry name" value="SAM-dependent_MTases_sf"/>
</dbReference>
<proteinExistence type="predicted"/>
<dbReference type="SUPFAM" id="SSF53335">
    <property type="entry name" value="S-adenosyl-L-methionine-dependent methyltransferases"/>
    <property type="match status" value="1"/>
</dbReference>
<dbReference type="AlphaFoldDB" id="A0A1P8KJ31"/>
<dbReference type="EMBL" id="CP019070">
    <property type="protein sequence ID" value="APW64506.1"/>
    <property type="molecule type" value="Genomic_DNA"/>
</dbReference>
<dbReference type="RefSeq" id="WP_076083174.1">
    <property type="nucleotide sequence ID" value="NZ_CP019070.1"/>
</dbReference>